<feature type="transmembrane region" description="Helical" evidence="1">
    <location>
        <begin position="69"/>
        <end position="89"/>
    </location>
</feature>
<evidence type="ECO:0000256" key="1">
    <source>
        <dbReference type="SAM" id="Phobius"/>
    </source>
</evidence>
<protein>
    <submittedName>
        <fullName evidence="2">Uncharacterized protein</fullName>
    </submittedName>
</protein>
<keyword evidence="1" id="KW-0812">Transmembrane</keyword>
<gene>
    <name evidence="2" type="ORF">CR513_50032</name>
</gene>
<dbReference type="AlphaFoldDB" id="A0A371EXE1"/>
<evidence type="ECO:0000313" key="2">
    <source>
        <dbReference type="EMBL" id="RDX70702.1"/>
    </source>
</evidence>
<evidence type="ECO:0000313" key="3">
    <source>
        <dbReference type="Proteomes" id="UP000257109"/>
    </source>
</evidence>
<name>A0A371EXE1_MUCPR</name>
<accession>A0A371EXE1</accession>
<dbReference type="EMBL" id="QJKJ01011601">
    <property type="protein sequence ID" value="RDX70702.1"/>
    <property type="molecule type" value="Genomic_DNA"/>
</dbReference>
<proteinExistence type="predicted"/>
<keyword evidence="1" id="KW-1133">Transmembrane helix</keyword>
<keyword evidence="3" id="KW-1185">Reference proteome</keyword>
<keyword evidence="1" id="KW-0472">Membrane</keyword>
<dbReference type="Proteomes" id="UP000257109">
    <property type="component" value="Unassembled WGS sequence"/>
</dbReference>
<comment type="caution">
    <text evidence="2">The sequence shown here is derived from an EMBL/GenBank/DDBJ whole genome shotgun (WGS) entry which is preliminary data.</text>
</comment>
<feature type="non-terminal residue" evidence="2">
    <location>
        <position position="1"/>
    </location>
</feature>
<organism evidence="2 3">
    <name type="scientific">Mucuna pruriens</name>
    <name type="common">Velvet bean</name>
    <name type="synonym">Dolichos pruriens</name>
    <dbReference type="NCBI Taxonomy" id="157652"/>
    <lineage>
        <taxon>Eukaryota</taxon>
        <taxon>Viridiplantae</taxon>
        <taxon>Streptophyta</taxon>
        <taxon>Embryophyta</taxon>
        <taxon>Tracheophyta</taxon>
        <taxon>Spermatophyta</taxon>
        <taxon>Magnoliopsida</taxon>
        <taxon>eudicotyledons</taxon>
        <taxon>Gunneridae</taxon>
        <taxon>Pentapetalae</taxon>
        <taxon>rosids</taxon>
        <taxon>fabids</taxon>
        <taxon>Fabales</taxon>
        <taxon>Fabaceae</taxon>
        <taxon>Papilionoideae</taxon>
        <taxon>50 kb inversion clade</taxon>
        <taxon>NPAAA clade</taxon>
        <taxon>indigoferoid/millettioid clade</taxon>
        <taxon>Phaseoleae</taxon>
        <taxon>Mucuna</taxon>
    </lineage>
</organism>
<sequence>MDEMNTPIANGSKELVRLPLIKKYMLPVVEFTRLSWSWIHSSLWLKLPRYILFYAKMSFVYSWPWLSPVLGPLIILILRILVFMFTLVCKLHHSLYHLKQYNVPNPNCIGPLLGFSNRPPSSAKHSS</sequence>
<reference evidence="2" key="1">
    <citation type="submission" date="2018-05" db="EMBL/GenBank/DDBJ databases">
        <title>Draft genome of Mucuna pruriens seed.</title>
        <authorList>
            <person name="Nnadi N.E."/>
            <person name="Vos R."/>
            <person name="Hasami M.H."/>
            <person name="Devisetty U.K."/>
            <person name="Aguiy J.C."/>
        </authorList>
    </citation>
    <scope>NUCLEOTIDE SEQUENCE [LARGE SCALE GENOMIC DNA]</scope>
    <source>
        <strain evidence="2">JCA_2017</strain>
    </source>
</reference>